<name>A0ABS1RBC2_9SPHI</name>
<keyword evidence="2" id="KW-1185">Reference proteome</keyword>
<gene>
    <name evidence="1" type="ORF">JKG61_21295</name>
</gene>
<accession>A0ABS1RBC2</accession>
<dbReference type="EMBL" id="JAERTY010000015">
    <property type="protein sequence ID" value="MBL1411307.1"/>
    <property type="molecule type" value="Genomic_DNA"/>
</dbReference>
<evidence type="ECO:0000313" key="1">
    <source>
        <dbReference type="EMBL" id="MBL1411307.1"/>
    </source>
</evidence>
<dbReference type="Proteomes" id="UP000625283">
    <property type="component" value="Unassembled WGS sequence"/>
</dbReference>
<reference evidence="1 2" key="1">
    <citation type="submission" date="2021-01" db="EMBL/GenBank/DDBJ databases">
        <title>C459-1 draft genome sequence.</title>
        <authorList>
            <person name="Zhang X.-F."/>
        </authorList>
    </citation>
    <scope>NUCLEOTIDE SEQUENCE [LARGE SCALE GENOMIC DNA]</scope>
    <source>
        <strain evidence="2">C459-1</strain>
    </source>
</reference>
<dbReference type="RefSeq" id="WP_202105033.1">
    <property type="nucleotide sequence ID" value="NZ_JAERTY010000015.1"/>
</dbReference>
<comment type="caution">
    <text evidence="1">The sequence shown here is derived from an EMBL/GenBank/DDBJ whole genome shotgun (WGS) entry which is preliminary data.</text>
</comment>
<proteinExistence type="predicted"/>
<evidence type="ECO:0000313" key="2">
    <source>
        <dbReference type="Proteomes" id="UP000625283"/>
    </source>
</evidence>
<sequence>MKSEDSVVYTLQIVSIYRRELTLSFTSELLLPYQLHLLCSFRHLDWSEAELRDLRTVKE</sequence>
<organism evidence="1 2">
    <name type="scientific">Sphingobacterium faecale</name>
    <dbReference type="NCBI Taxonomy" id="2803775"/>
    <lineage>
        <taxon>Bacteria</taxon>
        <taxon>Pseudomonadati</taxon>
        <taxon>Bacteroidota</taxon>
        <taxon>Sphingobacteriia</taxon>
        <taxon>Sphingobacteriales</taxon>
        <taxon>Sphingobacteriaceae</taxon>
        <taxon>Sphingobacterium</taxon>
    </lineage>
</organism>
<protein>
    <submittedName>
        <fullName evidence="1">Uncharacterized protein</fullName>
    </submittedName>
</protein>